<dbReference type="RefSeq" id="XP_030540330.1">
    <property type="nucleotide sequence ID" value="XM_030684470.2"/>
</dbReference>
<feature type="region of interest" description="Disordered" evidence="1">
    <location>
        <begin position="1"/>
        <end position="40"/>
    </location>
</feature>
<dbReference type="AlphaFoldDB" id="A0A8B8PZV0"/>
<feature type="compositionally biased region" description="Low complexity" evidence="1">
    <location>
        <begin position="26"/>
        <end position="39"/>
    </location>
</feature>
<proteinExistence type="predicted"/>
<evidence type="ECO:0000313" key="3">
    <source>
        <dbReference type="RefSeq" id="XP_030540330.1"/>
    </source>
</evidence>
<reference evidence="3" key="1">
    <citation type="submission" date="2025-08" db="UniProtKB">
        <authorList>
            <consortium name="RefSeq"/>
        </authorList>
    </citation>
    <scope>IDENTIFICATION</scope>
    <source>
        <tissue evidence="3">Leaf</tissue>
    </source>
</reference>
<dbReference type="PANTHER" id="PTHR34061:SF9">
    <property type="entry name" value="FIBER PROTEIN FB17"/>
    <property type="match status" value="1"/>
</dbReference>
<evidence type="ECO:0000256" key="1">
    <source>
        <dbReference type="SAM" id="MobiDB-lite"/>
    </source>
</evidence>
<accession>A0A8B8PZV0</accession>
<protein>
    <submittedName>
        <fullName evidence="3">Uncharacterized protein LOC115748072</fullName>
    </submittedName>
</protein>
<organism evidence="2 3">
    <name type="scientific">Rhodamnia argentea</name>
    <dbReference type="NCBI Taxonomy" id="178133"/>
    <lineage>
        <taxon>Eukaryota</taxon>
        <taxon>Viridiplantae</taxon>
        <taxon>Streptophyta</taxon>
        <taxon>Embryophyta</taxon>
        <taxon>Tracheophyta</taxon>
        <taxon>Spermatophyta</taxon>
        <taxon>Magnoliopsida</taxon>
        <taxon>eudicotyledons</taxon>
        <taxon>Gunneridae</taxon>
        <taxon>Pentapetalae</taxon>
        <taxon>rosids</taxon>
        <taxon>malvids</taxon>
        <taxon>Myrtales</taxon>
        <taxon>Myrtaceae</taxon>
        <taxon>Myrtoideae</taxon>
        <taxon>Myrteae</taxon>
        <taxon>Australasian group</taxon>
        <taxon>Rhodamnia</taxon>
    </lineage>
</organism>
<feature type="region of interest" description="Disordered" evidence="1">
    <location>
        <begin position="78"/>
        <end position="118"/>
    </location>
</feature>
<dbReference type="KEGG" id="rarg:115748072"/>
<gene>
    <name evidence="3" type="primary">LOC115748072</name>
</gene>
<sequence>MQNSGVPSPANTVTEMAENTDNYASGNNSNGDTNNNPNGAIISRDAIDQVAGWVSATVVSAFFSSLERFSCVVVSTANLDDDSDDEDGAADRPPPSSAPAAAPVADAGGQSDVAKASV</sequence>
<evidence type="ECO:0000313" key="2">
    <source>
        <dbReference type="Proteomes" id="UP000827889"/>
    </source>
</evidence>
<name>A0A8B8PZV0_9MYRT</name>
<feature type="compositionally biased region" description="Polar residues" evidence="1">
    <location>
        <begin position="1"/>
        <end position="25"/>
    </location>
</feature>
<dbReference type="PANTHER" id="PTHR34061">
    <property type="entry name" value="PROTEIN, PUTATIVE-RELATED"/>
    <property type="match status" value="1"/>
</dbReference>
<feature type="compositionally biased region" description="Low complexity" evidence="1">
    <location>
        <begin position="98"/>
        <end position="111"/>
    </location>
</feature>
<dbReference type="GeneID" id="115748072"/>
<feature type="compositionally biased region" description="Acidic residues" evidence="1">
    <location>
        <begin position="79"/>
        <end position="88"/>
    </location>
</feature>
<dbReference type="Proteomes" id="UP000827889">
    <property type="component" value="Chromosome 3"/>
</dbReference>
<keyword evidence="2" id="KW-1185">Reference proteome</keyword>